<sequence>MPKKPINPDIGEVTCVFTGETAPVRRDKNGNLYYVSSAGMIKPNLSDGQDWMLENCHIFGAAEHAPKVTPDDDIPDSKNDIPAPQDDIPENDKPLAVRMPKIPVNVRAKTPVNEQTDTVNEDTGQGAVNTPSSDNIEPDKPQSFAKWLIG</sequence>
<keyword evidence="3" id="KW-1185">Reference proteome</keyword>
<protein>
    <submittedName>
        <fullName evidence="2">Uncharacterized protein</fullName>
    </submittedName>
</protein>
<organism evidence="2 3">
    <name type="scientific">Shewanella submarina</name>
    <dbReference type="NCBI Taxonomy" id="2016376"/>
    <lineage>
        <taxon>Bacteria</taxon>
        <taxon>Pseudomonadati</taxon>
        <taxon>Pseudomonadota</taxon>
        <taxon>Gammaproteobacteria</taxon>
        <taxon>Alteromonadales</taxon>
        <taxon>Shewanellaceae</taxon>
        <taxon>Shewanella</taxon>
    </lineage>
</organism>
<feature type="compositionally biased region" description="Basic and acidic residues" evidence="1">
    <location>
        <begin position="66"/>
        <end position="79"/>
    </location>
</feature>
<feature type="compositionally biased region" description="Polar residues" evidence="1">
    <location>
        <begin position="112"/>
        <end position="135"/>
    </location>
</feature>
<accession>A0ABV7GDV2</accession>
<feature type="region of interest" description="Disordered" evidence="1">
    <location>
        <begin position="109"/>
        <end position="150"/>
    </location>
</feature>
<proteinExistence type="predicted"/>
<evidence type="ECO:0000256" key="1">
    <source>
        <dbReference type="SAM" id="MobiDB-lite"/>
    </source>
</evidence>
<reference evidence="3" key="1">
    <citation type="journal article" date="2019" name="Int. J. Syst. Evol. Microbiol.">
        <title>The Global Catalogue of Microorganisms (GCM) 10K type strain sequencing project: providing services to taxonomists for standard genome sequencing and annotation.</title>
        <authorList>
            <consortium name="The Broad Institute Genomics Platform"/>
            <consortium name="The Broad Institute Genome Sequencing Center for Infectious Disease"/>
            <person name="Wu L."/>
            <person name="Ma J."/>
        </authorList>
    </citation>
    <scope>NUCLEOTIDE SEQUENCE [LARGE SCALE GENOMIC DNA]</scope>
    <source>
        <strain evidence="3">KCTC 52277</strain>
    </source>
</reference>
<gene>
    <name evidence="2" type="ORF">ACFOE0_15820</name>
</gene>
<comment type="caution">
    <text evidence="2">The sequence shown here is derived from an EMBL/GenBank/DDBJ whole genome shotgun (WGS) entry which is preliminary data.</text>
</comment>
<evidence type="ECO:0000313" key="3">
    <source>
        <dbReference type="Proteomes" id="UP001595621"/>
    </source>
</evidence>
<dbReference type="Proteomes" id="UP001595621">
    <property type="component" value="Unassembled WGS sequence"/>
</dbReference>
<dbReference type="EMBL" id="JBHRTD010000017">
    <property type="protein sequence ID" value="MFC3139637.1"/>
    <property type="molecule type" value="Genomic_DNA"/>
</dbReference>
<dbReference type="RefSeq" id="WP_248936152.1">
    <property type="nucleotide sequence ID" value="NZ_JAKILF010000004.1"/>
</dbReference>
<name>A0ABV7GDV2_9GAMM</name>
<feature type="region of interest" description="Disordered" evidence="1">
    <location>
        <begin position="66"/>
        <end position="93"/>
    </location>
</feature>
<evidence type="ECO:0000313" key="2">
    <source>
        <dbReference type="EMBL" id="MFC3139637.1"/>
    </source>
</evidence>